<name>A0A8T2UL95_CERRI</name>
<dbReference type="PANTHER" id="PTHR33184:SF2">
    <property type="entry name" value="APPLE DOMAIN-CONTAINING PROTEIN"/>
    <property type="match status" value="1"/>
</dbReference>
<dbReference type="InterPro" id="IPR040361">
    <property type="entry name" value="TPD1"/>
</dbReference>
<keyword evidence="4" id="KW-1185">Reference proteome</keyword>
<dbReference type="Pfam" id="PF24068">
    <property type="entry name" value="TPD1_C"/>
    <property type="match status" value="1"/>
</dbReference>
<sequence length="224" mass="24922">MSHLTRCGSSPLRKLFLLFLPLCTFGWAVASNAVQASSKHDYLPCRRSLGVPLPSIQLYNSSSLQRLSALLMPNWKLRGRKPLRSNEESQSINIPSASNSNCLSNSSDLGLPLRPYSKRRRLNGCTVRDISISQSRDTLSGGVPQFIVQIYNTCTTGGCAPSKVHVNCGWFASRVLVNPSIFQRLAYNDCLVNAGHPLQRGQILRFTYQNSFMYPLSFKSAQFC</sequence>
<dbReference type="EMBL" id="CM035410">
    <property type="protein sequence ID" value="KAH7436202.1"/>
    <property type="molecule type" value="Genomic_DNA"/>
</dbReference>
<evidence type="ECO:0000313" key="3">
    <source>
        <dbReference type="EMBL" id="KAH7436202.1"/>
    </source>
</evidence>
<keyword evidence="1 2" id="KW-0732">Signal</keyword>
<dbReference type="AlphaFoldDB" id="A0A8T2UL95"/>
<accession>A0A8T2UL95</accession>
<dbReference type="Proteomes" id="UP000825935">
    <property type="component" value="Chromosome 5"/>
</dbReference>
<organism evidence="3 4">
    <name type="scientific">Ceratopteris richardii</name>
    <name type="common">Triangle waterfern</name>
    <dbReference type="NCBI Taxonomy" id="49495"/>
    <lineage>
        <taxon>Eukaryota</taxon>
        <taxon>Viridiplantae</taxon>
        <taxon>Streptophyta</taxon>
        <taxon>Embryophyta</taxon>
        <taxon>Tracheophyta</taxon>
        <taxon>Polypodiopsida</taxon>
        <taxon>Polypodiidae</taxon>
        <taxon>Polypodiales</taxon>
        <taxon>Pteridineae</taxon>
        <taxon>Pteridaceae</taxon>
        <taxon>Parkerioideae</taxon>
        <taxon>Ceratopteris</taxon>
    </lineage>
</organism>
<evidence type="ECO:0000313" key="4">
    <source>
        <dbReference type="Proteomes" id="UP000825935"/>
    </source>
</evidence>
<dbReference type="GO" id="GO:0001709">
    <property type="term" value="P:cell fate determination"/>
    <property type="evidence" value="ECO:0007669"/>
    <property type="project" value="TreeGrafter"/>
</dbReference>
<reference evidence="3" key="1">
    <citation type="submission" date="2021-08" db="EMBL/GenBank/DDBJ databases">
        <title>WGS assembly of Ceratopteris richardii.</title>
        <authorList>
            <person name="Marchant D.B."/>
            <person name="Chen G."/>
            <person name="Jenkins J."/>
            <person name="Shu S."/>
            <person name="Leebens-Mack J."/>
            <person name="Grimwood J."/>
            <person name="Schmutz J."/>
            <person name="Soltis P."/>
            <person name="Soltis D."/>
            <person name="Chen Z.-H."/>
        </authorList>
    </citation>
    <scope>NUCLEOTIDE SEQUENCE</scope>
    <source>
        <strain evidence="3">Whitten #5841</strain>
        <tissue evidence="3">Leaf</tissue>
    </source>
</reference>
<feature type="signal peptide" evidence="2">
    <location>
        <begin position="1"/>
        <end position="30"/>
    </location>
</feature>
<dbReference type="PANTHER" id="PTHR33184">
    <property type="entry name" value="PROTEIN TAPETUM DETERMINANT 1-LIKE-RELATED"/>
    <property type="match status" value="1"/>
</dbReference>
<evidence type="ECO:0000256" key="1">
    <source>
        <dbReference type="ARBA" id="ARBA00022729"/>
    </source>
</evidence>
<dbReference type="OrthoDB" id="10450029at2759"/>
<protein>
    <submittedName>
        <fullName evidence="3">Uncharacterized protein</fullName>
    </submittedName>
</protein>
<feature type="chain" id="PRO_5035911708" evidence="2">
    <location>
        <begin position="31"/>
        <end position="224"/>
    </location>
</feature>
<proteinExistence type="predicted"/>
<evidence type="ECO:0000256" key="2">
    <source>
        <dbReference type="SAM" id="SignalP"/>
    </source>
</evidence>
<gene>
    <name evidence="3" type="ORF">KP509_05G007900</name>
</gene>
<comment type="caution">
    <text evidence="3">The sequence shown here is derived from an EMBL/GenBank/DDBJ whole genome shotgun (WGS) entry which is preliminary data.</text>
</comment>